<feature type="signal peptide" evidence="7">
    <location>
        <begin position="1"/>
        <end position="39"/>
    </location>
</feature>
<dbReference type="SMART" id="SM00858">
    <property type="entry name" value="SAF"/>
    <property type="match status" value="1"/>
</dbReference>
<comment type="similarity">
    <text evidence="2">Belongs to the FlgA family.</text>
</comment>
<gene>
    <name evidence="9" type="ORF">CEW81_00465</name>
</gene>
<accession>A0A248KF11</accession>
<evidence type="ECO:0000256" key="5">
    <source>
        <dbReference type="ARBA" id="ARBA00022764"/>
    </source>
</evidence>
<dbReference type="InterPro" id="IPR039246">
    <property type="entry name" value="Flagellar_FlgA"/>
</dbReference>
<dbReference type="Pfam" id="PF17656">
    <property type="entry name" value="ChapFlgA_N"/>
    <property type="match status" value="1"/>
</dbReference>
<comment type="subcellular location">
    <subcellularLocation>
        <location evidence="1">Periplasm</location>
    </subcellularLocation>
</comment>
<dbReference type="Gene3D" id="3.90.1210.10">
    <property type="entry name" value="Antifreeze-like/N-acetylneuraminic acid synthase C-terminal domain"/>
    <property type="match status" value="1"/>
</dbReference>
<reference evidence="9 10" key="1">
    <citation type="submission" date="2017-06" db="EMBL/GenBank/DDBJ databases">
        <title>Origin of plasmid-mediated fosfomycin resistance gene fosA3.</title>
        <authorList>
            <person name="Ito R."/>
            <person name="Pacey M.P."/>
            <person name="Doi Y."/>
        </authorList>
    </citation>
    <scope>NUCLEOTIDE SEQUENCE [LARGE SCALE GENOMIC DNA]</scope>
    <source>
        <strain evidence="9 10">YDC799</strain>
    </source>
</reference>
<dbReference type="NCBIfam" id="TIGR03170">
    <property type="entry name" value="flgA_cterm"/>
    <property type="match status" value="1"/>
</dbReference>
<evidence type="ECO:0000256" key="3">
    <source>
        <dbReference type="ARBA" id="ARBA00014754"/>
    </source>
</evidence>
<proteinExistence type="inferred from homology"/>
<dbReference type="PANTHER" id="PTHR36307">
    <property type="entry name" value="FLAGELLA BASAL BODY P-RING FORMATION PROTEIN FLGA"/>
    <property type="match status" value="1"/>
</dbReference>
<organism evidence="9 10">
    <name type="scientific">Kluyvera genomosp. 3</name>
    <dbReference type="NCBI Taxonomy" id="2774055"/>
    <lineage>
        <taxon>Bacteria</taxon>
        <taxon>Pseudomonadati</taxon>
        <taxon>Pseudomonadota</taxon>
        <taxon>Gammaproteobacteria</taxon>
        <taxon>Enterobacterales</taxon>
        <taxon>Enterobacteriaceae</taxon>
        <taxon>Kluyvera</taxon>
    </lineage>
</organism>
<keyword evidence="9" id="KW-0282">Flagellum</keyword>
<dbReference type="Gene3D" id="2.30.30.760">
    <property type="match status" value="1"/>
</dbReference>
<evidence type="ECO:0000313" key="10">
    <source>
        <dbReference type="Proteomes" id="UP000197098"/>
    </source>
</evidence>
<feature type="chain" id="PRO_5012151108" description="Flagella basal body P-ring formation protein FlgA" evidence="7">
    <location>
        <begin position="40"/>
        <end position="264"/>
    </location>
</feature>
<keyword evidence="9" id="KW-0966">Cell projection</keyword>
<evidence type="ECO:0000256" key="6">
    <source>
        <dbReference type="ARBA" id="ARBA00025643"/>
    </source>
</evidence>
<dbReference type="PANTHER" id="PTHR36307:SF1">
    <property type="entry name" value="FLAGELLA BASAL BODY P-RING FORMATION PROTEIN FLGA"/>
    <property type="match status" value="1"/>
</dbReference>
<feature type="domain" description="SAF" evidence="8">
    <location>
        <begin position="135"/>
        <end position="197"/>
    </location>
</feature>
<dbReference type="CDD" id="cd11614">
    <property type="entry name" value="SAF_CpaB_FlgA_like"/>
    <property type="match status" value="1"/>
</dbReference>
<dbReference type="InterPro" id="IPR017585">
    <property type="entry name" value="SAF_FlgA"/>
</dbReference>
<evidence type="ECO:0000313" key="9">
    <source>
        <dbReference type="EMBL" id="ASG62433.1"/>
    </source>
</evidence>
<dbReference type="InterPro" id="IPR041231">
    <property type="entry name" value="FlgA_N"/>
</dbReference>
<protein>
    <recommendedName>
        <fullName evidence="3">Flagella basal body P-ring formation protein FlgA</fullName>
    </recommendedName>
</protein>
<keyword evidence="5" id="KW-0574">Periplasm</keyword>
<dbReference type="Pfam" id="PF13144">
    <property type="entry name" value="ChapFlgA"/>
    <property type="match status" value="1"/>
</dbReference>
<dbReference type="Proteomes" id="UP000197098">
    <property type="component" value="Chromosome"/>
</dbReference>
<dbReference type="GO" id="GO:0042597">
    <property type="term" value="C:periplasmic space"/>
    <property type="evidence" value="ECO:0007669"/>
    <property type="project" value="UniProtKB-SubCell"/>
</dbReference>
<keyword evidence="9" id="KW-0969">Cilium</keyword>
<evidence type="ECO:0000256" key="7">
    <source>
        <dbReference type="SAM" id="SignalP"/>
    </source>
</evidence>
<evidence type="ECO:0000256" key="2">
    <source>
        <dbReference type="ARBA" id="ARBA00010474"/>
    </source>
</evidence>
<name>A0A248KF11_9ENTR</name>
<dbReference type="AlphaFoldDB" id="A0A248KF11"/>
<comment type="function">
    <text evidence="6">Involved in the assembly process of the P-ring formation. It may associate with FlgF on the rod constituting a structure essential for the P-ring assembly or may act as a modulator protein for the P-ring assembly.</text>
</comment>
<dbReference type="EMBL" id="CP022114">
    <property type="protein sequence ID" value="ASG62433.1"/>
    <property type="molecule type" value="Genomic_DNA"/>
</dbReference>
<sequence length="264" mass="29247">MIYNVFVLFFRASVKRDFRFLTGLFLLAISAAIPASAAAAERPTSARKQIYVAVQLHAADIVRQEAKRRRWPEYQAKMNLFIPSEASQYATCSQEPAVSIPGGDRLDLNRLRFDVRCADANGWDIAVTVKPDIYLPVVVADSTLERGQQISAENLTIKKLNISNTRGDYLTDPAEVIGLTVKRRVRDRQPITLNQLESPLLVERGQRVLMVAEQNGVEARTMGEAMKKGRKGEIIKVKNESSGRVVSAIVADIGVVNMVYASGN</sequence>
<dbReference type="InterPro" id="IPR013974">
    <property type="entry name" value="SAF"/>
</dbReference>
<evidence type="ECO:0000256" key="1">
    <source>
        <dbReference type="ARBA" id="ARBA00004418"/>
    </source>
</evidence>
<keyword evidence="4 7" id="KW-0732">Signal</keyword>
<dbReference type="GO" id="GO:0044780">
    <property type="term" value="P:bacterial-type flagellum assembly"/>
    <property type="evidence" value="ECO:0007669"/>
    <property type="project" value="InterPro"/>
</dbReference>
<evidence type="ECO:0000259" key="8">
    <source>
        <dbReference type="SMART" id="SM00858"/>
    </source>
</evidence>
<evidence type="ECO:0000256" key="4">
    <source>
        <dbReference type="ARBA" id="ARBA00022729"/>
    </source>
</evidence>